<evidence type="ECO:0000313" key="2">
    <source>
        <dbReference type="EMBL" id="AQU68102.1"/>
    </source>
</evidence>
<feature type="region of interest" description="Disordered" evidence="1">
    <location>
        <begin position="253"/>
        <end position="279"/>
    </location>
</feature>
<accession>A0A1U9QV43</accession>
<feature type="compositionally biased region" description="Polar residues" evidence="1">
    <location>
        <begin position="257"/>
        <end position="266"/>
    </location>
</feature>
<dbReference type="RefSeq" id="WP_078076694.1">
    <property type="nucleotide sequence ID" value="NZ_CP018047.1"/>
</dbReference>
<dbReference type="OrthoDB" id="3871158at2"/>
<dbReference type="KEGG" id="snw:BBN63_19645"/>
<proteinExistence type="predicted"/>
<feature type="compositionally biased region" description="Low complexity" evidence="1">
    <location>
        <begin position="115"/>
        <end position="129"/>
    </location>
</feature>
<protein>
    <submittedName>
        <fullName evidence="2">Uncharacterized protein</fullName>
    </submittedName>
</protein>
<dbReference type="EMBL" id="CP018047">
    <property type="protein sequence ID" value="AQU68102.1"/>
    <property type="molecule type" value="Genomic_DNA"/>
</dbReference>
<gene>
    <name evidence="2" type="ORF">BBN63_19645</name>
</gene>
<dbReference type="AlphaFoldDB" id="A0A1U9QV43"/>
<organism evidence="2 3">
    <name type="scientific">Streptomyces niveus</name>
    <name type="common">Streptomyces spheroides</name>
    <dbReference type="NCBI Taxonomy" id="193462"/>
    <lineage>
        <taxon>Bacteria</taxon>
        <taxon>Bacillati</taxon>
        <taxon>Actinomycetota</taxon>
        <taxon>Actinomycetes</taxon>
        <taxon>Kitasatosporales</taxon>
        <taxon>Streptomycetaceae</taxon>
        <taxon>Streptomyces</taxon>
    </lineage>
</organism>
<name>A0A1U9QV43_STRNV</name>
<evidence type="ECO:0000313" key="3">
    <source>
        <dbReference type="Proteomes" id="UP000189677"/>
    </source>
</evidence>
<keyword evidence="3" id="KW-1185">Reference proteome</keyword>
<evidence type="ECO:0000256" key="1">
    <source>
        <dbReference type="SAM" id="MobiDB-lite"/>
    </source>
</evidence>
<reference evidence="2 3" key="1">
    <citation type="submission" date="2016-11" db="EMBL/GenBank/DDBJ databases">
        <title>Complete genome sequence of Streptomyces niveus SCSIO 3406.</title>
        <authorList>
            <person name="Zhu Q."/>
            <person name="Cheng W."/>
            <person name="Song Y."/>
            <person name="Li Q."/>
            <person name="Ju J."/>
        </authorList>
    </citation>
    <scope>NUCLEOTIDE SEQUENCE [LARGE SCALE GENOMIC DNA]</scope>
    <source>
        <strain evidence="2 3">SCSIO 3406</strain>
    </source>
</reference>
<sequence>MLRHVIPPARFFSQVSNEIIRHPRLSSDAVRLLTWQLSLPLNAEESLSRTATRAGIKKGAFLRAKGQLKAEGYVHEWRQQGVRGLWSTVQLVSSVPLSEAEAAAVRGGGVPVAAPAVTSPAAGRPTGRAAGRHPENTPKGNTSHHQEPDAAREAVTDLHHLDRRLRVPRGMLPQLATLAAQWLARGHTADGVRTEIRRSLPATDTCIHSPGGLVRYILREPPTTQLPRPAPVPRVAQMRECESESHIQPLLFRPTTDETTCQSCTAAQDPLTPERNDRR</sequence>
<feature type="region of interest" description="Disordered" evidence="1">
    <location>
        <begin position="115"/>
        <end position="152"/>
    </location>
</feature>
<dbReference type="Proteomes" id="UP000189677">
    <property type="component" value="Chromosome"/>
</dbReference>